<name>A0A8S9ZGT3_9BILA</name>
<evidence type="ECO:0000259" key="1">
    <source>
        <dbReference type="PROSITE" id="PS50290"/>
    </source>
</evidence>
<dbReference type="InterPro" id="IPR050517">
    <property type="entry name" value="DDR_Repair_Kinase"/>
</dbReference>
<dbReference type="GO" id="GO:0004674">
    <property type="term" value="F:protein serine/threonine kinase activity"/>
    <property type="evidence" value="ECO:0007669"/>
    <property type="project" value="TreeGrafter"/>
</dbReference>
<dbReference type="GO" id="GO:0000184">
    <property type="term" value="P:nuclear-transcribed mRNA catabolic process, nonsense-mediated decay"/>
    <property type="evidence" value="ECO:0007669"/>
    <property type="project" value="TreeGrafter"/>
</dbReference>
<gene>
    <name evidence="3" type="ORF">Mgra_00008051</name>
</gene>
<dbReference type="Proteomes" id="UP000605970">
    <property type="component" value="Unassembled WGS sequence"/>
</dbReference>
<dbReference type="OrthoDB" id="10012281at2759"/>
<sequence length="415" mass="47619">MDTLPFYQTATYSVTPLGQRCGLIQWVEGSTPLFQLYWKWRVRRTKFLAELEEIKLNKQQANTNNSTPSTKRGGLIDISQKHKSNVKDKSSTILSTEPTRPIEHFFDKLKEVFAENVCPFLFINFSILQDIAKQRVADRRRWPPKLMLRVLQDLIAETPRDILAKEIWMHSSTSGSWWERTQNFARTTAVSSMIGALFGLGDRHLDNVLINLSTGQVVHVDWNVCFGKGKQLRVPEIVEFRLTGNIMHALGPTKVEGIFRQSCERVLEMLRGDKRIILFLLETFKFDAMLDLSLLQGPSTTRKTNDEMASEIIHRIEQKLLGYELIYNKSGEKDVEGSEMASGMLRLPKENLGDEDEIKNNIELQTFKREQSSTPSSEWIESAQLSVEDQVDLLINEATDLSNLSLMYEGWTAWV</sequence>
<evidence type="ECO:0000313" key="3">
    <source>
        <dbReference type="EMBL" id="KAF7632536.1"/>
    </source>
</evidence>
<reference evidence="3" key="1">
    <citation type="journal article" date="2020" name="Ecol. Evol.">
        <title>Genome structure and content of the rice root-knot nematode (Meloidogyne graminicola).</title>
        <authorList>
            <person name="Phan N.T."/>
            <person name="Danchin E.G.J."/>
            <person name="Klopp C."/>
            <person name="Perfus-Barbeoch L."/>
            <person name="Kozlowski D.K."/>
            <person name="Koutsovoulos G.D."/>
            <person name="Lopez-Roques C."/>
            <person name="Bouchez O."/>
            <person name="Zahm M."/>
            <person name="Besnard G."/>
            <person name="Bellafiore S."/>
        </authorList>
    </citation>
    <scope>NUCLEOTIDE SEQUENCE</scope>
    <source>
        <strain evidence="3">VN-18</strain>
    </source>
</reference>
<dbReference type="SMART" id="SM01343">
    <property type="entry name" value="FATC"/>
    <property type="match status" value="1"/>
</dbReference>
<keyword evidence="4" id="KW-1185">Reference proteome</keyword>
<dbReference type="InterPro" id="IPR003152">
    <property type="entry name" value="FATC_dom"/>
</dbReference>
<evidence type="ECO:0000259" key="2">
    <source>
        <dbReference type="PROSITE" id="PS51190"/>
    </source>
</evidence>
<proteinExistence type="predicted"/>
<dbReference type="PANTHER" id="PTHR11139:SF71">
    <property type="entry name" value="SERINE_THREONINE-PROTEIN KINASE SMG1"/>
    <property type="match status" value="1"/>
</dbReference>
<dbReference type="PANTHER" id="PTHR11139">
    <property type="entry name" value="ATAXIA TELANGIECTASIA MUTATED ATM -RELATED"/>
    <property type="match status" value="1"/>
</dbReference>
<dbReference type="SUPFAM" id="SSF56112">
    <property type="entry name" value="Protein kinase-like (PK-like)"/>
    <property type="match status" value="1"/>
</dbReference>
<dbReference type="PROSITE" id="PS50290">
    <property type="entry name" value="PI3_4_KINASE_3"/>
    <property type="match status" value="1"/>
</dbReference>
<dbReference type="PROSITE" id="PS51190">
    <property type="entry name" value="FATC"/>
    <property type="match status" value="1"/>
</dbReference>
<organism evidence="3 4">
    <name type="scientific">Meloidogyne graminicola</name>
    <dbReference type="NCBI Taxonomy" id="189291"/>
    <lineage>
        <taxon>Eukaryota</taxon>
        <taxon>Metazoa</taxon>
        <taxon>Ecdysozoa</taxon>
        <taxon>Nematoda</taxon>
        <taxon>Chromadorea</taxon>
        <taxon>Rhabditida</taxon>
        <taxon>Tylenchina</taxon>
        <taxon>Tylenchomorpha</taxon>
        <taxon>Tylenchoidea</taxon>
        <taxon>Meloidogynidae</taxon>
        <taxon>Meloidogyninae</taxon>
        <taxon>Meloidogyne</taxon>
    </lineage>
</organism>
<comment type="caution">
    <text evidence="3">The sequence shown here is derived from an EMBL/GenBank/DDBJ whole genome shotgun (WGS) entry which is preliminary data.</text>
</comment>
<feature type="domain" description="FATC" evidence="2">
    <location>
        <begin position="383"/>
        <end position="415"/>
    </location>
</feature>
<dbReference type="Gene3D" id="1.10.1070.11">
    <property type="entry name" value="Phosphatidylinositol 3-/4-kinase, catalytic domain"/>
    <property type="match status" value="1"/>
</dbReference>
<dbReference type="AlphaFoldDB" id="A0A8S9ZGT3"/>
<dbReference type="EMBL" id="JABEBT010000100">
    <property type="protein sequence ID" value="KAF7632536.1"/>
    <property type="molecule type" value="Genomic_DNA"/>
</dbReference>
<dbReference type="InterPro" id="IPR011009">
    <property type="entry name" value="Kinase-like_dom_sf"/>
</dbReference>
<dbReference type="InterPro" id="IPR036940">
    <property type="entry name" value="PI3/4_kinase_cat_sf"/>
</dbReference>
<feature type="domain" description="PI3K/PI4K catalytic" evidence="1">
    <location>
        <begin position="1"/>
        <end position="334"/>
    </location>
</feature>
<accession>A0A8S9ZGT3</accession>
<dbReference type="InterPro" id="IPR000403">
    <property type="entry name" value="PI3/4_kinase_cat_dom"/>
</dbReference>
<dbReference type="Pfam" id="PF02260">
    <property type="entry name" value="FATC"/>
    <property type="match status" value="1"/>
</dbReference>
<evidence type="ECO:0008006" key="5">
    <source>
        <dbReference type="Google" id="ProtNLM"/>
    </source>
</evidence>
<dbReference type="Pfam" id="PF00454">
    <property type="entry name" value="PI3_PI4_kinase"/>
    <property type="match status" value="1"/>
</dbReference>
<dbReference type="GO" id="GO:0005634">
    <property type="term" value="C:nucleus"/>
    <property type="evidence" value="ECO:0007669"/>
    <property type="project" value="TreeGrafter"/>
</dbReference>
<dbReference type="SMART" id="SM00146">
    <property type="entry name" value="PI3Kc"/>
    <property type="match status" value="1"/>
</dbReference>
<evidence type="ECO:0000313" key="4">
    <source>
        <dbReference type="Proteomes" id="UP000605970"/>
    </source>
</evidence>
<protein>
    <recommendedName>
        <fullName evidence="5">Non-specific serine/threonine protein kinase</fullName>
    </recommendedName>
</protein>